<dbReference type="PROSITE" id="PS51542">
    <property type="entry name" value="FYRN"/>
    <property type="match status" value="1"/>
</dbReference>
<dbReference type="InterPro" id="IPR036322">
    <property type="entry name" value="WD40_repeat_dom_sf"/>
</dbReference>
<dbReference type="InterPro" id="IPR003888">
    <property type="entry name" value="FYrich_N"/>
</dbReference>
<reference evidence="4" key="1">
    <citation type="submission" date="2023-03" db="UniProtKB">
        <authorList>
            <consortium name="EnsemblPlants"/>
        </authorList>
    </citation>
    <scope>IDENTIFICATION</scope>
</reference>
<evidence type="ECO:0000256" key="2">
    <source>
        <dbReference type="ARBA" id="ARBA00023242"/>
    </source>
</evidence>
<dbReference type="SUPFAM" id="SSF50978">
    <property type="entry name" value="WD40 repeat-like"/>
    <property type="match status" value="1"/>
</dbReference>
<dbReference type="PROSITE" id="PS51543">
    <property type="entry name" value="FYRC"/>
    <property type="match status" value="1"/>
</dbReference>
<organism evidence="4">
    <name type="scientific">Cucumis melo</name>
    <name type="common">Muskmelon</name>
    <dbReference type="NCBI Taxonomy" id="3656"/>
    <lineage>
        <taxon>Eukaryota</taxon>
        <taxon>Viridiplantae</taxon>
        <taxon>Streptophyta</taxon>
        <taxon>Embryophyta</taxon>
        <taxon>Tracheophyta</taxon>
        <taxon>Spermatophyta</taxon>
        <taxon>Magnoliopsida</taxon>
        <taxon>eudicotyledons</taxon>
        <taxon>Gunneridae</taxon>
        <taxon>Pentapetalae</taxon>
        <taxon>rosids</taxon>
        <taxon>fabids</taxon>
        <taxon>Cucurbitales</taxon>
        <taxon>Cucurbitaceae</taxon>
        <taxon>Benincaseae</taxon>
        <taxon>Cucumis</taxon>
    </lineage>
</organism>
<evidence type="ECO:0000256" key="3">
    <source>
        <dbReference type="SAM" id="MobiDB-lite"/>
    </source>
</evidence>
<feature type="region of interest" description="Disordered" evidence="3">
    <location>
        <begin position="475"/>
        <end position="494"/>
    </location>
</feature>
<comment type="subcellular location">
    <subcellularLocation>
        <location evidence="1">Nucleus</location>
    </subcellularLocation>
</comment>
<evidence type="ECO:0000313" key="4">
    <source>
        <dbReference type="EnsemblPlants" id="MELO3C012244.2.1"/>
    </source>
</evidence>
<dbReference type="AlphaFoldDB" id="A0A9I9D3I5"/>
<dbReference type="PANTHER" id="PTHR22715:SF1">
    <property type="entry name" value="DNA BINDING PROTEIN"/>
    <property type="match status" value="1"/>
</dbReference>
<dbReference type="GO" id="GO:0048731">
    <property type="term" value="P:system development"/>
    <property type="evidence" value="ECO:0007669"/>
    <property type="project" value="UniProtKB-ARBA"/>
</dbReference>
<name>A0A9I9D3I5_CUCME</name>
<dbReference type="InterPro" id="IPR040092">
    <property type="entry name" value="TBRG1"/>
</dbReference>
<sequence>MKRAQLKEQADASLEIISIGSLYTGSWDKKYWSSSRGKDRYPYPVGYQAVRSYNGIKYKMEVHEGPKGPLFMILSMDGSSFSGQTPDIAWDMFQRKGCLHTKIWHGKRSSCKVDGVEFFGFKNPFIQRLLRELVANVSGTAELGTLPSNLCNKASGSAQTAVEHHTIGECENAALVSCHEKPKTARKRRSRHGTEMEKSLNGANLKKVRNHGLRIKSMTAKHLSSAFVNEVNQDLQIVIVRNALNFIQHDRLSMEKSEGISREMETDGNIADASIQMLYCPDTEDSNHCASDTSVIVESASVSTEKKIFNQPEFIIPEESVMDSHPEEIFSLDKNLGSNKNDFDSVGQDMVKSMMTFLLPQAIPLLKENSGRKEMATSNMERFIFDGNTKNVLSIEKDGEKQENMHIQSGSYESAVPSLKFSKHGLDNHEGEQHDEHANINSNFSSIADSGQGKEDMKPIDSCERMNDELVNHHEATGNKKSSDNGSGGNLRGTCQEDHLYASECPPSTSSGRGLSDETKRMDGWPLYLEKKTPKVHIESHVDEQPCSSGSFSQLLHAQNANDSGVKTSTYSEALNKEDTVGQEAVGMNTLPSFQTPNIVYSRRKAQKVSHLGKEYKRQSNEAYDTSCFRKYFGAETSSPKSPHSYDTNLFTIPENQQTKELLSEHPLREQPPIDCSYKTTMKAEAGLEKICHHSPTFDLDEASLRVNKNHDSGLLEKPVLKEDLEGCIDEGMIQYNNVLSTNKYELSQEMGATLRDDSKDSYPSCNVELYCEAEGMSKIVGSYLHPLPVLSIFLSNIENVIHICVLCGLLVEKNRTVITYTVEVKESKVGYPTLVGHTTVLMPTLEDYMGKEVSSYLYNFLQFIYCVKLSLHEGFNSLVYVTKIAVERTGFQLTPDGNYLVLIGGIRTPFCRTGSINCPCSTCTSGEFEENVVKIVQVKHGYVSIITSLRSTDIVHCILVCEPDQLVAVGKGGRLHLWVMDPIWGKQMESHIIPSEDHISPNLVELKGIPEFSNLVVGHNGCGEFSLWYVLGQDIRKRALMSRFYMPSASVNQFFPISLFSWKRKENLARNCNSSDYVKELLCATSMSSRNTEEHLSFQPRDAAIWLFASTMSDYHVSDEYLSMDGQINHAEFWKLMLLANNTVTFGAELDLRASAIGASAGRGIIGTQDGLVYVWELSTGNKLATLLRFKGANVVCIATDNKETGVVAVAAENRLLWPKASPLDQNGPMRGWLALTKVKTDPSQT</sequence>
<dbReference type="Gene3D" id="3.30.160.360">
    <property type="match status" value="1"/>
</dbReference>
<feature type="compositionally biased region" description="Polar residues" evidence="3">
    <location>
        <begin position="439"/>
        <end position="449"/>
    </location>
</feature>
<dbReference type="GO" id="GO:0051726">
    <property type="term" value="P:regulation of cell cycle"/>
    <property type="evidence" value="ECO:0007669"/>
    <property type="project" value="TreeGrafter"/>
</dbReference>
<proteinExistence type="predicted"/>
<evidence type="ECO:0008006" key="5">
    <source>
        <dbReference type="Google" id="ProtNLM"/>
    </source>
</evidence>
<feature type="region of interest" description="Disordered" evidence="3">
    <location>
        <begin position="500"/>
        <end position="519"/>
    </location>
</feature>
<dbReference type="GO" id="GO:0005634">
    <property type="term" value="C:nucleus"/>
    <property type="evidence" value="ECO:0007669"/>
    <property type="project" value="UniProtKB-SubCell"/>
</dbReference>
<dbReference type="InterPro" id="IPR003889">
    <property type="entry name" value="FYrich_C"/>
</dbReference>
<feature type="region of interest" description="Disordered" evidence="3">
    <location>
        <begin position="422"/>
        <end position="460"/>
    </location>
</feature>
<dbReference type="PANTHER" id="PTHR22715">
    <property type="entry name" value="TRANSFORMING GROWTH FACTOR BETA REGULATED GENE 1"/>
    <property type="match status" value="1"/>
</dbReference>
<feature type="compositionally biased region" description="Basic and acidic residues" evidence="3">
    <location>
        <begin position="424"/>
        <end position="438"/>
    </location>
</feature>
<evidence type="ECO:0000256" key="1">
    <source>
        <dbReference type="ARBA" id="ARBA00004123"/>
    </source>
</evidence>
<dbReference type="EnsemblPlants" id="MELO3C012244.2.1">
    <property type="protein sequence ID" value="MELO3C012244.2.1"/>
    <property type="gene ID" value="MELO3C012244.2"/>
</dbReference>
<dbReference type="GO" id="GO:0140993">
    <property type="term" value="F:histone modifying activity"/>
    <property type="evidence" value="ECO:0007669"/>
    <property type="project" value="UniProtKB-ARBA"/>
</dbReference>
<protein>
    <recommendedName>
        <fullName evidence="5">FYR C-terminal domain-containing protein</fullName>
    </recommendedName>
</protein>
<dbReference type="Gramene" id="MELO3C012244.2.1">
    <property type="protein sequence ID" value="MELO3C012244.2.1"/>
    <property type="gene ID" value="MELO3C012244.2"/>
</dbReference>
<keyword evidence="2" id="KW-0539">Nucleus</keyword>
<accession>A0A9I9D3I5</accession>